<comment type="caution">
    <text evidence="1">The sequence shown here is derived from an EMBL/GenBank/DDBJ whole genome shotgun (WGS) entry which is preliminary data.</text>
</comment>
<keyword evidence="2" id="KW-1185">Reference proteome</keyword>
<reference evidence="1" key="1">
    <citation type="submission" date="2022-08" db="EMBL/GenBank/DDBJ databases">
        <authorList>
            <person name="Li F."/>
        </authorList>
    </citation>
    <scope>NUCLEOTIDE SEQUENCE</scope>
    <source>
        <strain evidence="1">MQZ15Z-1</strain>
    </source>
</reference>
<dbReference type="RefSeq" id="WP_258733207.1">
    <property type="nucleotide sequence ID" value="NZ_JANTHZ010000005.1"/>
</dbReference>
<name>A0A9X2PC44_9HYPH</name>
<gene>
    <name evidence="1" type="ORF">NVS89_13160</name>
</gene>
<evidence type="ECO:0000313" key="1">
    <source>
        <dbReference type="EMBL" id="MCS0496047.1"/>
    </source>
</evidence>
<dbReference type="AlphaFoldDB" id="A0A9X2PC44"/>
<accession>A0A9X2PC44</accession>
<proteinExistence type="predicted"/>
<sequence length="252" mass="27090">MPALPPADGFAISYGPITDAGEAVRQEEAAMRAAGACLSPRLALVQPGMPALRLNSAGWLRAPAAAIAGLDDSRAMLAFAGVALRRRAPLFAAPLRAFLDDYVGFVAARVEDARTVLSERLAQAGFDPEGALPHYRDWAFSALLPLPAAHVGWREEAGGPHGFVRCDAAFWTGCELLVVFLEGGSMPTPRERRARERLALLPQVRILHAEREPGRGWTDGALAAALDGFWEGCELPFGLIRPAALRDGHWPR</sequence>
<dbReference type="EMBL" id="JANTHZ010000005">
    <property type="protein sequence ID" value="MCS0496047.1"/>
    <property type="molecule type" value="Genomic_DNA"/>
</dbReference>
<evidence type="ECO:0000313" key="2">
    <source>
        <dbReference type="Proteomes" id="UP001151088"/>
    </source>
</evidence>
<dbReference type="Proteomes" id="UP001151088">
    <property type="component" value="Unassembled WGS sequence"/>
</dbReference>
<organism evidence="1 2">
    <name type="scientific">Ancylobacter mangrovi</name>
    <dbReference type="NCBI Taxonomy" id="2972472"/>
    <lineage>
        <taxon>Bacteria</taxon>
        <taxon>Pseudomonadati</taxon>
        <taxon>Pseudomonadota</taxon>
        <taxon>Alphaproteobacteria</taxon>
        <taxon>Hyphomicrobiales</taxon>
        <taxon>Xanthobacteraceae</taxon>
        <taxon>Ancylobacter</taxon>
    </lineage>
</organism>
<protein>
    <submittedName>
        <fullName evidence="1">Uncharacterized protein</fullName>
    </submittedName>
</protein>